<feature type="chain" id="PRO_5037021130" evidence="1">
    <location>
        <begin position="23"/>
        <end position="738"/>
    </location>
</feature>
<keyword evidence="1" id="KW-0732">Signal</keyword>
<sequence>MRTKFLVALFAVFCLWSCQDWGEMDPPAGNQQKPTLKELASYTFDDLGSDVSIGVYQGGKAPKLVVDKQLEVVLELDGGYVSYSNPLQFYTLQEAASLTGWVKLNESDEDTPIFCFSDETGSKKLMFTANSDLYYNEEKLNTNSLLLTAGEWHWFSVAVKPDSYAIYIDGVAVDGTITNDESVATVSRAVASGEVMNFMTEASKLYFGYGSKEKPVKMWIDEVSVYKNLITDKEIAKPELPDVDNPDEGGGEETLTPVYFNDFEGNNEGCTIKGDGRFIDEGDVWGKVYQNGGGAQRTHYLLLPEDALSHSVESKAMTIGVWVNAKNTAESYNFAPLFMAYGAAPSGNTNTWPMFACQYRGLLQVNCAGWSNFANEQNVAGINTEYNEMAGLDWLADDEWHYYSVVLTETNAKVYFDGEIKNEWNVSGVGDGNVIAGLFSNGADLKYICLGGNQAWDWADNDAAFMFDDIAIYNQALTTEQIKSIIDTKKSEDSSNILSEAVAYYPLAGTYENIVNHLSTATGKCNGTGLNPEFVDETVRGSVLHLFGNAVNNESYVEMQNPLNGEENLEGTTISVWINRLDDAWLFDGIWAFYDTDNSDGIDGRLYFAPNAYLGFNATGGIFDVNLPDTNRGGVVTGAISPNTWVLTTIVLSGTGFEIYLNGELKYNQDNPNNWIGDLTASTFDYGHVMNLIRSCEKFYLGYGSWWGSPNIYISDLSIFNRALTASEVVELYEITKK</sequence>
<gene>
    <name evidence="2" type="ORF">K8V40_00930</name>
</gene>
<dbReference type="Gene3D" id="2.60.120.200">
    <property type="match status" value="3"/>
</dbReference>
<feature type="signal peptide" evidence="1">
    <location>
        <begin position="1"/>
        <end position="22"/>
    </location>
</feature>
<dbReference type="Pfam" id="PF13385">
    <property type="entry name" value="Laminin_G_3"/>
    <property type="match status" value="2"/>
</dbReference>
<proteinExistence type="predicted"/>
<organism evidence="2 3">
    <name type="scientific">Phocaeicola plebeius</name>
    <dbReference type="NCBI Taxonomy" id="310297"/>
    <lineage>
        <taxon>Bacteria</taxon>
        <taxon>Pseudomonadati</taxon>
        <taxon>Bacteroidota</taxon>
        <taxon>Bacteroidia</taxon>
        <taxon>Bacteroidales</taxon>
        <taxon>Bacteroidaceae</taxon>
        <taxon>Phocaeicola</taxon>
    </lineage>
</organism>
<comment type="caution">
    <text evidence="2">The sequence shown here is derived from an EMBL/GenBank/DDBJ whole genome shotgun (WGS) entry which is preliminary data.</text>
</comment>
<dbReference type="Proteomes" id="UP000722357">
    <property type="component" value="Unassembled WGS sequence"/>
</dbReference>
<dbReference type="GO" id="GO:0004553">
    <property type="term" value="F:hydrolase activity, hydrolyzing O-glycosyl compounds"/>
    <property type="evidence" value="ECO:0007669"/>
    <property type="project" value="UniProtKB-ARBA"/>
</dbReference>
<evidence type="ECO:0000313" key="2">
    <source>
        <dbReference type="EMBL" id="HJF80212.1"/>
    </source>
</evidence>
<dbReference type="SUPFAM" id="SSF49899">
    <property type="entry name" value="Concanavalin A-like lectins/glucanases"/>
    <property type="match status" value="3"/>
</dbReference>
<evidence type="ECO:0000313" key="3">
    <source>
        <dbReference type="Proteomes" id="UP000722357"/>
    </source>
</evidence>
<accession>A0A921L4Q8</accession>
<evidence type="ECO:0000256" key="1">
    <source>
        <dbReference type="SAM" id="SignalP"/>
    </source>
</evidence>
<dbReference type="EMBL" id="DYWE01000010">
    <property type="protein sequence ID" value="HJF80212.1"/>
    <property type="molecule type" value="Genomic_DNA"/>
</dbReference>
<reference evidence="2" key="2">
    <citation type="submission" date="2021-09" db="EMBL/GenBank/DDBJ databases">
        <authorList>
            <person name="Gilroy R."/>
        </authorList>
    </citation>
    <scope>NUCLEOTIDE SEQUENCE</scope>
    <source>
        <strain evidence="2">9794</strain>
    </source>
</reference>
<protein>
    <submittedName>
        <fullName evidence="2">LamG domain-containing protein</fullName>
    </submittedName>
</protein>
<reference evidence="2" key="1">
    <citation type="journal article" date="2021" name="PeerJ">
        <title>Extensive microbial diversity within the chicken gut microbiome revealed by metagenomics and culture.</title>
        <authorList>
            <person name="Gilroy R."/>
            <person name="Ravi A."/>
            <person name="Getino M."/>
            <person name="Pursley I."/>
            <person name="Horton D.L."/>
            <person name="Alikhan N.F."/>
            <person name="Baker D."/>
            <person name="Gharbi K."/>
            <person name="Hall N."/>
            <person name="Watson M."/>
            <person name="Adriaenssens E.M."/>
            <person name="Foster-Nyarko E."/>
            <person name="Jarju S."/>
            <person name="Secka A."/>
            <person name="Antonio M."/>
            <person name="Oren A."/>
            <person name="Chaudhuri R.R."/>
            <person name="La Ragione R."/>
            <person name="Hildebrand F."/>
            <person name="Pallen M.J."/>
        </authorList>
    </citation>
    <scope>NUCLEOTIDE SEQUENCE</scope>
    <source>
        <strain evidence="2">9794</strain>
    </source>
</reference>
<dbReference type="GO" id="GO:0005975">
    <property type="term" value="P:carbohydrate metabolic process"/>
    <property type="evidence" value="ECO:0007669"/>
    <property type="project" value="UniProtKB-ARBA"/>
</dbReference>
<dbReference type="InterPro" id="IPR013320">
    <property type="entry name" value="ConA-like_dom_sf"/>
</dbReference>
<dbReference type="AlphaFoldDB" id="A0A921L4Q8"/>
<name>A0A921L4Q8_9BACT</name>